<feature type="compositionally biased region" description="Acidic residues" evidence="1">
    <location>
        <begin position="293"/>
        <end position="353"/>
    </location>
</feature>
<feature type="region of interest" description="Disordered" evidence="1">
    <location>
        <begin position="1"/>
        <end position="37"/>
    </location>
</feature>
<dbReference type="EMBL" id="LAZR01008454">
    <property type="protein sequence ID" value="KKM78665.1"/>
    <property type="molecule type" value="Genomic_DNA"/>
</dbReference>
<name>A0A0F9MPE5_9ZZZZ</name>
<feature type="region of interest" description="Disordered" evidence="1">
    <location>
        <begin position="249"/>
        <end position="406"/>
    </location>
</feature>
<proteinExistence type="predicted"/>
<feature type="compositionally biased region" description="Acidic residues" evidence="1">
    <location>
        <begin position="392"/>
        <end position="406"/>
    </location>
</feature>
<gene>
    <name evidence="2" type="ORF">LCGC14_1357690</name>
</gene>
<evidence type="ECO:0000313" key="2">
    <source>
        <dbReference type="EMBL" id="KKM78665.1"/>
    </source>
</evidence>
<feature type="compositionally biased region" description="Basic residues" evidence="1">
    <location>
        <begin position="1"/>
        <end position="10"/>
    </location>
</feature>
<feature type="compositionally biased region" description="Basic and acidic residues" evidence="1">
    <location>
        <begin position="16"/>
        <end position="34"/>
    </location>
</feature>
<organism evidence="2">
    <name type="scientific">marine sediment metagenome</name>
    <dbReference type="NCBI Taxonomy" id="412755"/>
    <lineage>
        <taxon>unclassified sequences</taxon>
        <taxon>metagenomes</taxon>
        <taxon>ecological metagenomes</taxon>
    </lineage>
</organism>
<comment type="caution">
    <text evidence="2">The sequence shown here is derived from an EMBL/GenBank/DDBJ whole genome shotgun (WGS) entry which is preliminary data.</text>
</comment>
<evidence type="ECO:0000256" key="1">
    <source>
        <dbReference type="SAM" id="MobiDB-lite"/>
    </source>
</evidence>
<feature type="compositionally biased region" description="Acidic residues" evidence="1">
    <location>
        <begin position="259"/>
        <end position="279"/>
    </location>
</feature>
<feature type="compositionally biased region" description="Basic and acidic residues" evidence="1">
    <location>
        <begin position="370"/>
        <end position="391"/>
    </location>
</feature>
<protein>
    <submittedName>
        <fullName evidence="2">Uncharacterized protein</fullName>
    </submittedName>
</protein>
<reference evidence="2" key="1">
    <citation type="journal article" date="2015" name="Nature">
        <title>Complex archaea that bridge the gap between prokaryotes and eukaryotes.</title>
        <authorList>
            <person name="Spang A."/>
            <person name="Saw J.H."/>
            <person name="Jorgensen S.L."/>
            <person name="Zaremba-Niedzwiedzka K."/>
            <person name="Martijn J."/>
            <person name="Lind A.E."/>
            <person name="van Eijk R."/>
            <person name="Schleper C."/>
            <person name="Guy L."/>
            <person name="Ettema T.J."/>
        </authorList>
    </citation>
    <scope>NUCLEOTIDE SEQUENCE</scope>
</reference>
<accession>A0A0F9MPE5</accession>
<sequence>MSRQQKRGRRNFGEQPGRRNNDRWDKDLVKLDKPPKKKPVAIRPVGGILTVGVHFVKFKSTKDGQFTGFMTQCPNWNLAEQEDVDNGCPICKHFHWNLAVPDKYDFLKMPQKYRYLFHAFHVSNIKTGREPKFGLIETHALGLKDIEEAMLFKGSAPDDPQSGYCLNWLVTDAQKKQFKESIKFSPGDNIKVHELKEGVWGINVDGKKVKGIEQDLLSVITAPPTAQELDKKLSDLGLYALLDKMVGKADRSAGAGPSDADDSQWNDDDASSEAGEDWDEKEKEAAAPAAPAEDPDADDWGNDDDNVSEAPAEEASGDDDEWNDDGTETPAEDAAEESSGDEWGEDDDAAPEPEPEKPKKQDKKKGGKKPAAEKKGAEKSAKKEPPAKESDEWGDDGDDGDDGDWD</sequence>
<dbReference type="AlphaFoldDB" id="A0A0F9MPE5"/>